<dbReference type="InterPro" id="IPR006879">
    <property type="entry name" value="YdjC-like"/>
</dbReference>
<accession>A0ABW0VRF2</accession>
<dbReference type="CDD" id="cd10802">
    <property type="entry name" value="YdjC_TTHB029_like"/>
    <property type="match status" value="1"/>
</dbReference>
<evidence type="ECO:0000256" key="5">
    <source>
        <dbReference type="ARBA" id="ARBA00023277"/>
    </source>
</evidence>
<dbReference type="PANTHER" id="PTHR31609">
    <property type="entry name" value="YDJC DEACETYLASE FAMILY MEMBER"/>
    <property type="match status" value="1"/>
</dbReference>
<evidence type="ECO:0000313" key="6">
    <source>
        <dbReference type="EMBL" id="MFC5648477.1"/>
    </source>
</evidence>
<keyword evidence="4" id="KW-0460">Magnesium</keyword>
<comment type="cofactor">
    <cofactor evidence="1">
        <name>Mg(2+)</name>
        <dbReference type="ChEBI" id="CHEBI:18420"/>
    </cofactor>
</comment>
<sequence length="314" mass="35331">MLHDGGRFQMNVAQSLGYGPQDRLLIINADDYGLCHSTNSGIQSLLQDGVVSSATIMMPCAWAREAALWSARHSQLDVGVHLTFTSEWSAMKWGPVYRDGPVDSLVTSEGYFCKDAKSFERQADPVQVRQELNAQIKMALQLGVNLTHADNHMGSLYGLQTGRNFLKQVLEVCANYGLPFRLPRNLLLENGQLAPAELANQARKHAEEADRLGVVVLDYLLGLPFRSQANETYDSFKVEMIKLLQHLHPGVSEIIIHPSLVTDELYAFHEEPLKRGMELELFRDPDIQETIRAEGIIPVKWRDLRALQRSQTRP</sequence>
<organism evidence="6 7">
    <name type="scientific">Paenibacillus solisilvae</name>
    <dbReference type="NCBI Taxonomy" id="2486751"/>
    <lineage>
        <taxon>Bacteria</taxon>
        <taxon>Bacillati</taxon>
        <taxon>Bacillota</taxon>
        <taxon>Bacilli</taxon>
        <taxon>Bacillales</taxon>
        <taxon>Paenibacillaceae</taxon>
        <taxon>Paenibacillus</taxon>
    </lineage>
</organism>
<evidence type="ECO:0000256" key="1">
    <source>
        <dbReference type="ARBA" id="ARBA00001946"/>
    </source>
</evidence>
<dbReference type="Gene3D" id="3.20.20.370">
    <property type="entry name" value="Glycoside hydrolase/deacetylase"/>
    <property type="match status" value="1"/>
</dbReference>
<keyword evidence="5" id="KW-0119">Carbohydrate metabolism</keyword>
<keyword evidence="7" id="KW-1185">Reference proteome</keyword>
<dbReference type="PANTHER" id="PTHR31609:SF1">
    <property type="entry name" value="CARBOHYDRATE DEACETYLASE"/>
    <property type="match status" value="1"/>
</dbReference>
<protein>
    <submittedName>
        <fullName evidence="6">Polysaccharide deacetylase family protein</fullName>
    </submittedName>
</protein>
<name>A0ABW0VRF2_9BACL</name>
<gene>
    <name evidence="6" type="ORF">ACFPYJ_04925</name>
</gene>
<dbReference type="InterPro" id="IPR011330">
    <property type="entry name" value="Glyco_hydro/deAcase_b/a-brl"/>
</dbReference>
<keyword evidence="3" id="KW-0378">Hydrolase</keyword>
<dbReference type="Pfam" id="PF04794">
    <property type="entry name" value="YdjC"/>
    <property type="match status" value="1"/>
</dbReference>
<evidence type="ECO:0000256" key="2">
    <source>
        <dbReference type="ARBA" id="ARBA00022723"/>
    </source>
</evidence>
<dbReference type="Proteomes" id="UP001596047">
    <property type="component" value="Unassembled WGS sequence"/>
</dbReference>
<comment type="caution">
    <text evidence="6">The sequence shown here is derived from an EMBL/GenBank/DDBJ whole genome shotgun (WGS) entry which is preliminary data.</text>
</comment>
<dbReference type="RefSeq" id="WP_379186934.1">
    <property type="nucleotide sequence ID" value="NZ_JBHSOW010000016.1"/>
</dbReference>
<proteinExistence type="predicted"/>
<evidence type="ECO:0000256" key="3">
    <source>
        <dbReference type="ARBA" id="ARBA00022801"/>
    </source>
</evidence>
<dbReference type="SUPFAM" id="SSF88713">
    <property type="entry name" value="Glycoside hydrolase/deacetylase"/>
    <property type="match status" value="1"/>
</dbReference>
<dbReference type="EMBL" id="JBHSOW010000016">
    <property type="protein sequence ID" value="MFC5648477.1"/>
    <property type="molecule type" value="Genomic_DNA"/>
</dbReference>
<reference evidence="7" key="1">
    <citation type="journal article" date="2019" name="Int. J. Syst. Evol. Microbiol.">
        <title>The Global Catalogue of Microorganisms (GCM) 10K type strain sequencing project: providing services to taxonomists for standard genome sequencing and annotation.</title>
        <authorList>
            <consortium name="The Broad Institute Genomics Platform"/>
            <consortium name="The Broad Institute Genome Sequencing Center for Infectious Disease"/>
            <person name="Wu L."/>
            <person name="Ma J."/>
        </authorList>
    </citation>
    <scope>NUCLEOTIDE SEQUENCE [LARGE SCALE GENOMIC DNA]</scope>
    <source>
        <strain evidence="7">CGMCC 1.3240</strain>
    </source>
</reference>
<evidence type="ECO:0000313" key="7">
    <source>
        <dbReference type="Proteomes" id="UP001596047"/>
    </source>
</evidence>
<evidence type="ECO:0000256" key="4">
    <source>
        <dbReference type="ARBA" id="ARBA00022842"/>
    </source>
</evidence>
<keyword evidence="2" id="KW-0479">Metal-binding</keyword>